<sequence>MRIQSERYSWNEKNSRHGVNRDQSTPEFQLELQEQQANGKSDGGAKLVTCREGCFTRQYIVRPMVAGFY</sequence>
<gene>
    <name evidence="2" type="ORF">JCM16418_2599</name>
</gene>
<evidence type="ECO:0000313" key="2">
    <source>
        <dbReference type="EMBL" id="GAF08517.1"/>
    </source>
</evidence>
<proteinExistence type="predicted"/>
<evidence type="ECO:0000313" key="3">
    <source>
        <dbReference type="Proteomes" id="UP000019364"/>
    </source>
</evidence>
<protein>
    <submittedName>
        <fullName evidence="2">Uncharacterized protein</fullName>
    </submittedName>
</protein>
<reference evidence="2 3" key="1">
    <citation type="journal article" date="2014" name="Genome Announc.">
        <title>Draft Genome Sequence of Paenibacillus pini JCM 16418T, Isolated from the Rhizosphere of Pine Tree.</title>
        <authorList>
            <person name="Yuki M."/>
            <person name="Oshima K."/>
            <person name="Suda W."/>
            <person name="Oshida Y."/>
            <person name="Kitamura K."/>
            <person name="Iida Y."/>
            <person name="Hattori M."/>
            <person name="Ohkuma M."/>
        </authorList>
    </citation>
    <scope>NUCLEOTIDE SEQUENCE [LARGE SCALE GENOMIC DNA]</scope>
    <source>
        <strain evidence="2 3">JCM 16418</strain>
    </source>
</reference>
<dbReference type="RefSeq" id="WP_148298793.1">
    <property type="nucleotide sequence ID" value="NZ_BAVZ01000007.1"/>
</dbReference>
<accession>W7YJ70</accession>
<feature type="region of interest" description="Disordered" evidence="1">
    <location>
        <begin position="1"/>
        <end position="24"/>
    </location>
</feature>
<dbReference type="AlphaFoldDB" id="W7YJ70"/>
<evidence type="ECO:0000256" key="1">
    <source>
        <dbReference type="SAM" id="MobiDB-lite"/>
    </source>
</evidence>
<dbReference type="Proteomes" id="UP000019364">
    <property type="component" value="Unassembled WGS sequence"/>
</dbReference>
<comment type="caution">
    <text evidence="2">The sequence shown here is derived from an EMBL/GenBank/DDBJ whole genome shotgun (WGS) entry which is preliminary data.</text>
</comment>
<organism evidence="2 3">
    <name type="scientific">Paenibacillus pini JCM 16418</name>
    <dbReference type="NCBI Taxonomy" id="1236976"/>
    <lineage>
        <taxon>Bacteria</taxon>
        <taxon>Bacillati</taxon>
        <taxon>Bacillota</taxon>
        <taxon>Bacilli</taxon>
        <taxon>Bacillales</taxon>
        <taxon>Paenibacillaceae</taxon>
        <taxon>Paenibacillus</taxon>
    </lineage>
</organism>
<dbReference type="EMBL" id="BAVZ01000007">
    <property type="protein sequence ID" value="GAF08517.1"/>
    <property type="molecule type" value="Genomic_DNA"/>
</dbReference>
<name>W7YJ70_9BACL</name>
<keyword evidence="3" id="KW-1185">Reference proteome</keyword>